<dbReference type="KEGG" id="fbm:MQE35_04740"/>
<gene>
    <name evidence="1" type="ORF">MQE35_04740</name>
</gene>
<accession>A0A9E6ZVL7</accession>
<name>A0A9E6ZVL7_9FLAO</name>
<dbReference type="AlphaFoldDB" id="A0A9E6ZVL7"/>
<evidence type="ECO:0000313" key="1">
    <source>
        <dbReference type="EMBL" id="UOB18598.1"/>
    </source>
</evidence>
<dbReference type="Proteomes" id="UP000831290">
    <property type="component" value="Chromosome"/>
</dbReference>
<protein>
    <submittedName>
        <fullName evidence="1">Uncharacterized protein</fullName>
    </submittedName>
</protein>
<keyword evidence="2" id="KW-1185">Reference proteome</keyword>
<proteinExistence type="predicted"/>
<reference evidence="1" key="1">
    <citation type="submission" date="2022-03" db="EMBL/GenBank/DDBJ databases">
        <title>Description of Abyssus ytuae gen. nov., sp. nov., a novel member of the family Flavobacteriaceae isolated from the sediment of Mariana Trench.</title>
        <authorList>
            <person name="Zhang J."/>
            <person name="Xu X."/>
        </authorList>
    </citation>
    <scope>NUCLEOTIDE SEQUENCE</scope>
    <source>
        <strain evidence="1">MT3330</strain>
    </source>
</reference>
<sequence>MKKYTIQQIRESKKSALDQIKKFLDAENVEEQFKDRSGDYYSKDKFLVTWYANWKGIPSEFGIDKTDQFYARYSRYKAIYVTRSLFHEKQLAGYSSIERALIEIGLKLCSKSEKEAFFNKYAIKYNEKLKYKIK</sequence>
<dbReference type="RefSeq" id="WP_255845166.1">
    <property type="nucleotide sequence ID" value="NZ_CP094358.1"/>
</dbReference>
<dbReference type="EMBL" id="CP094358">
    <property type="protein sequence ID" value="UOB18598.1"/>
    <property type="molecule type" value="Genomic_DNA"/>
</dbReference>
<evidence type="ECO:0000313" key="2">
    <source>
        <dbReference type="Proteomes" id="UP000831290"/>
    </source>
</evidence>
<organism evidence="1 2">
    <name type="scientific">Abyssalbus ytuae</name>
    <dbReference type="NCBI Taxonomy" id="2926907"/>
    <lineage>
        <taxon>Bacteria</taxon>
        <taxon>Pseudomonadati</taxon>
        <taxon>Bacteroidota</taxon>
        <taxon>Flavobacteriia</taxon>
        <taxon>Flavobacteriales</taxon>
        <taxon>Flavobacteriaceae</taxon>
        <taxon>Abyssalbus</taxon>
    </lineage>
</organism>